<evidence type="ECO:0000313" key="1">
    <source>
        <dbReference type="EMBL" id="GAI15898.1"/>
    </source>
</evidence>
<sequence>MPIVPRRIGMGVVAIDEDAKRTYYVRECDYPDWKYVADRINPRIGELVMSKTVQLNRAMCGSAKSGDDIFVACHLLYPV</sequence>
<reference evidence="1" key="1">
    <citation type="journal article" date="2014" name="Front. Microbiol.">
        <title>High frequency of phylogenetically diverse reductive dehalogenase-homologous genes in deep subseafloor sedimentary metagenomes.</title>
        <authorList>
            <person name="Kawai M."/>
            <person name="Futagami T."/>
            <person name="Toyoda A."/>
            <person name="Takaki Y."/>
            <person name="Nishi S."/>
            <person name="Hori S."/>
            <person name="Arai W."/>
            <person name="Tsubouchi T."/>
            <person name="Morono Y."/>
            <person name="Uchiyama I."/>
            <person name="Ito T."/>
            <person name="Fujiyama A."/>
            <person name="Inagaki F."/>
            <person name="Takami H."/>
        </authorList>
    </citation>
    <scope>NUCLEOTIDE SEQUENCE</scope>
    <source>
        <strain evidence="1">Expedition CK06-06</strain>
    </source>
</reference>
<name>X1L9Z6_9ZZZZ</name>
<protein>
    <submittedName>
        <fullName evidence="1">Uncharacterized protein</fullName>
    </submittedName>
</protein>
<proteinExistence type="predicted"/>
<dbReference type="AlphaFoldDB" id="X1L9Z6"/>
<gene>
    <name evidence="1" type="ORF">S06H3_11427</name>
</gene>
<organism evidence="1">
    <name type="scientific">marine sediment metagenome</name>
    <dbReference type="NCBI Taxonomy" id="412755"/>
    <lineage>
        <taxon>unclassified sequences</taxon>
        <taxon>metagenomes</taxon>
        <taxon>ecological metagenomes</taxon>
    </lineage>
</organism>
<comment type="caution">
    <text evidence="1">The sequence shown here is derived from an EMBL/GenBank/DDBJ whole genome shotgun (WGS) entry which is preliminary data.</text>
</comment>
<accession>X1L9Z6</accession>
<dbReference type="EMBL" id="BARV01005530">
    <property type="protein sequence ID" value="GAI15898.1"/>
    <property type="molecule type" value="Genomic_DNA"/>
</dbReference>